<comment type="subcellular location">
    <subcellularLocation>
        <location evidence="1">Cell membrane</location>
    </subcellularLocation>
</comment>
<keyword evidence="5 8" id="KW-1133">Transmembrane helix</keyword>
<evidence type="ECO:0000256" key="8">
    <source>
        <dbReference type="SAM" id="Phobius"/>
    </source>
</evidence>
<dbReference type="Gene3D" id="2.60.40.2880">
    <property type="entry name" value="MmpS1-5, C-terminal soluble domain"/>
    <property type="match status" value="1"/>
</dbReference>
<feature type="transmembrane region" description="Helical" evidence="8">
    <location>
        <begin position="12"/>
        <end position="34"/>
    </location>
</feature>
<evidence type="ECO:0000313" key="10">
    <source>
        <dbReference type="Proteomes" id="UP000193090"/>
    </source>
</evidence>
<proteinExistence type="inferred from homology"/>
<evidence type="ECO:0000256" key="1">
    <source>
        <dbReference type="ARBA" id="ARBA00004236"/>
    </source>
</evidence>
<evidence type="ECO:0000256" key="7">
    <source>
        <dbReference type="SAM" id="MobiDB-lite"/>
    </source>
</evidence>
<dbReference type="InterPro" id="IPR038468">
    <property type="entry name" value="MmpS_C"/>
</dbReference>
<dbReference type="EMBL" id="LQPZ01000006">
    <property type="protein sequence ID" value="ORX08478.1"/>
    <property type="molecule type" value="Genomic_DNA"/>
</dbReference>
<dbReference type="Pfam" id="PF05423">
    <property type="entry name" value="Mycobact_memb"/>
    <property type="match status" value="1"/>
</dbReference>
<evidence type="ECO:0000256" key="2">
    <source>
        <dbReference type="ARBA" id="ARBA00007531"/>
    </source>
</evidence>
<comment type="caution">
    <text evidence="9">The sequence shown here is derived from an EMBL/GenBank/DDBJ whole genome shotgun (WGS) entry which is preliminary data.</text>
</comment>
<keyword evidence="3" id="KW-1003">Cell membrane</keyword>
<feature type="compositionally biased region" description="Polar residues" evidence="7">
    <location>
        <begin position="47"/>
        <end position="61"/>
    </location>
</feature>
<keyword evidence="6 8" id="KW-0472">Membrane</keyword>
<name>A0A1X2ERR0_9MYCO</name>
<keyword evidence="10" id="KW-1185">Reference proteome</keyword>
<reference evidence="9 10" key="1">
    <citation type="submission" date="2016-01" db="EMBL/GenBank/DDBJ databases">
        <title>The new phylogeny of the genus Mycobacterium.</title>
        <authorList>
            <person name="Tarcisio F."/>
            <person name="Conor M."/>
            <person name="Antonella G."/>
            <person name="Elisabetta G."/>
            <person name="Giulia F.S."/>
            <person name="Sara T."/>
            <person name="Anna F."/>
            <person name="Clotilde B."/>
            <person name="Roberto B."/>
            <person name="Veronica D.S."/>
            <person name="Fabio R."/>
            <person name="Monica P."/>
            <person name="Olivier J."/>
            <person name="Enrico T."/>
            <person name="Nicola S."/>
        </authorList>
    </citation>
    <scope>NUCLEOTIDE SEQUENCE [LARGE SCALE GENOMIC DNA]</scope>
    <source>
        <strain evidence="9 10">DSM 44153</strain>
    </source>
</reference>
<feature type="region of interest" description="Disordered" evidence="7">
    <location>
        <begin position="37"/>
        <end position="61"/>
    </location>
</feature>
<evidence type="ECO:0000256" key="6">
    <source>
        <dbReference type="ARBA" id="ARBA00023136"/>
    </source>
</evidence>
<dbReference type="Proteomes" id="UP000193090">
    <property type="component" value="Unassembled WGS sequence"/>
</dbReference>
<evidence type="ECO:0008006" key="11">
    <source>
        <dbReference type="Google" id="ProtNLM"/>
    </source>
</evidence>
<evidence type="ECO:0000256" key="3">
    <source>
        <dbReference type="ARBA" id="ARBA00022475"/>
    </source>
</evidence>
<dbReference type="AlphaFoldDB" id="A0A1X2ERR0"/>
<keyword evidence="4 8" id="KW-0812">Transmembrane</keyword>
<gene>
    <name evidence="9" type="ORF">AWC30_02275</name>
</gene>
<sequence>MPPGGPPPKNKLPWIIGAILLVLVILVGAVLILAGGSDKSDDKPASTPGSPGASTSASQAPADSITYEITGSMKSSLSVGYMGDNDATVTATVSDLPWSVTISPAPSVASIFAISMDILGDDPDVTLKIKRGDTVLRECKIMDPCVTTT</sequence>
<accession>A0A1X2ERR0</accession>
<evidence type="ECO:0000313" key="9">
    <source>
        <dbReference type="EMBL" id="ORX08478.1"/>
    </source>
</evidence>
<dbReference type="InterPro" id="IPR008693">
    <property type="entry name" value="MmpS"/>
</dbReference>
<evidence type="ECO:0000256" key="5">
    <source>
        <dbReference type="ARBA" id="ARBA00022989"/>
    </source>
</evidence>
<comment type="similarity">
    <text evidence="2">Belongs to the MmpS family.</text>
</comment>
<dbReference type="GO" id="GO:0005886">
    <property type="term" value="C:plasma membrane"/>
    <property type="evidence" value="ECO:0007669"/>
    <property type="project" value="UniProtKB-SubCell"/>
</dbReference>
<evidence type="ECO:0000256" key="4">
    <source>
        <dbReference type="ARBA" id="ARBA00022692"/>
    </source>
</evidence>
<organism evidence="9 10">
    <name type="scientific">Mycolicibacillus trivialis</name>
    <dbReference type="NCBI Taxonomy" id="1798"/>
    <lineage>
        <taxon>Bacteria</taxon>
        <taxon>Bacillati</taxon>
        <taxon>Actinomycetota</taxon>
        <taxon>Actinomycetes</taxon>
        <taxon>Mycobacteriales</taxon>
        <taxon>Mycobacteriaceae</taxon>
        <taxon>Mycolicibacillus</taxon>
    </lineage>
</organism>
<protein>
    <recommendedName>
        <fullName evidence="11">MmpS family membrane protein</fullName>
    </recommendedName>
</protein>